<accession>A0A6A8DG81</accession>
<keyword evidence="12" id="KW-1185">Reference proteome</keyword>
<protein>
    <recommendedName>
        <fullName evidence="10">Fluoride-specific ion channel FluC</fullName>
    </recommendedName>
</protein>
<comment type="similarity">
    <text evidence="7 10">Belongs to the fluoride channel Fluc/FEX (TC 1.A.43) family.</text>
</comment>
<keyword evidence="10" id="KW-0915">Sodium</keyword>
<proteinExistence type="inferred from homology"/>
<comment type="activity regulation">
    <text evidence="10">Na(+) is not transported, but it plays an essential structural role and its presence is essential for fluoride channel function.</text>
</comment>
<comment type="function">
    <text evidence="9 10">Fluoride-specific ion channel. Important for reducing fluoride concentration in the cell, thus reducing its toxicity.</text>
</comment>
<feature type="transmembrane region" description="Helical" evidence="10">
    <location>
        <begin position="97"/>
        <end position="117"/>
    </location>
</feature>
<dbReference type="EMBL" id="WJNG01000018">
    <property type="protein sequence ID" value="MRH44685.1"/>
    <property type="molecule type" value="Genomic_DNA"/>
</dbReference>
<evidence type="ECO:0000256" key="3">
    <source>
        <dbReference type="ARBA" id="ARBA00022692"/>
    </source>
</evidence>
<evidence type="ECO:0000256" key="7">
    <source>
        <dbReference type="ARBA" id="ARBA00035120"/>
    </source>
</evidence>
<evidence type="ECO:0000313" key="12">
    <source>
        <dbReference type="Proteomes" id="UP000799092"/>
    </source>
</evidence>
<dbReference type="RefSeq" id="WP_153738296.1">
    <property type="nucleotide sequence ID" value="NZ_WJNG01000018.1"/>
</dbReference>
<dbReference type="GO" id="GO:0062054">
    <property type="term" value="F:fluoride channel activity"/>
    <property type="evidence" value="ECO:0007669"/>
    <property type="project" value="UniProtKB-UniRule"/>
</dbReference>
<dbReference type="OrthoDB" id="9815830at2"/>
<dbReference type="PANTHER" id="PTHR28259:SF1">
    <property type="entry name" value="FLUORIDE EXPORT PROTEIN 1-RELATED"/>
    <property type="match status" value="1"/>
</dbReference>
<evidence type="ECO:0000256" key="4">
    <source>
        <dbReference type="ARBA" id="ARBA00022989"/>
    </source>
</evidence>
<dbReference type="InterPro" id="IPR003691">
    <property type="entry name" value="FluC"/>
</dbReference>
<keyword evidence="10" id="KW-0479">Metal-binding</keyword>
<dbReference type="AlphaFoldDB" id="A0A6A8DG81"/>
<comment type="catalytic activity">
    <reaction evidence="8">
        <text>fluoride(in) = fluoride(out)</text>
        <dbReference type="Rhea" id="RHEA:76159"/>
        <dbReference type="ChEBI" id="CHEBI:17051"/>
    </reaction>
    <physiologicalReaction direction="left-to-right" evidence="8">
        <dbReference type="Rhea" id="RHEA:76160"/>
    </physiologicalReaction>
</comment>
<sequence>MDLVLVAIGGFFGAMARFAIGIKLNKPKTHMPYGTWIANVSGSILLGILFVLLDKNIIDQWIWLLLGVGVCGAFTTFSTFSSETLSMLFAKKFRSALIYVVSTLLVSLIVVILVIILSNTLTK</sequence>
<keyword evidence="10" id="KW-0813">Transport</keyword>
<dbReference type="PANTHER" id="PTHR28259">
    <property type="entry name" value="FLUORIDE EXPORT PROTEIN 1-RELATED"/>
    <property type="match status" value="1"/>
</dbReference>
<reference evidence="11" key="1">
    <citation type="submission" date="2019-11" db="EMBL/GenBank/DDBJ databases">
        <authorList>
            <person name="Li J."/>
        </authorList>
    </citation>
    <scope>NUCLEOTIDE SEQUENCE</scope>
    <source>
        <strain evidence="11">B6B</strain>
    </source>
</reference>
<organism evidence="11 12">
    <name type="scientific">Aquibacillus halophilus</name>
    <dbReference type="NCBI Taxonomy" id="930132"/>
    <lineage>
        <taxon>Bacteria</taxon>
        <taxon>Bacillati</taxon>
        <taxon>Bacillota</taxon>
        <taxon>Bacilli</taxon>
        <taxon>Bacillales</taxon>
        <taxon>Bacillaceae</taxon>
        <taxon>Aquibacillus</taxon>
    </lineage>
</organism>
<gene>
    <name evidence="10 11" type="primary">crcB</name>
    <name evidence="10" type="synonym">fluC</name>
    <name evidence="11" type="ORF">GH741_18725</name>
</gene>
<keyword evidence="10" id="KW-0406">Ion transport</keyword>
<dbReference type="GO" id="GO:0140114">
    <property type="term" value="P:cellular detoxification of fluoride"/>
    <property type="evidence" value="ECO:0007669"/>
    <property type="project" value="UniProtKB-UniRule"/>
</dbReference>
<feature type="transmembrane region" description="Helical" evidence="10">
    <location>
        <begin position="60"/>
        <end position="77"/>
    </location>
</feature>
<evidence type="ECO:0000256" key="9">
    <source>
        <dbReference type="ARBA" id="ARBA00049940"/>
    </source>
</evidence>
<feature type="binding site" evidence="10">
    <location>
        <position position="75"/>
    </location>
    <ligand>
        <name>Na(+)</name>
        <dbReference type="ChEBI" id="CHEBI:29101"/>
        <note>structural</note>
    </ligand>
</feature>
<evidence type="ECO:0000256" key="10">
    <source>
        <dbReference type="HAMAP-Rule" id="MF_00454"/>
    </source>
</evidence>
<keyword evidence="4 10" id="KW-1133">Transmembrane helix</keyword>
<evidence type="ECO:0000256" key="8">
    <source>
        <dbReference type="ARBA" id="ARBA00035585"/>
    </source>
</evidence>
<keyword evidence="2 10" id="KW-1003">Cell membrane</keyword>
<dbReference type="Proteomes" id="UP000799092">
    <property type="component" value="Unassembled WGS sequence"/>
</dbReference>
<dbReference type="GO" id="GO:0005886">
    <property type="term" value="C:plasma membrane"/>
    <property type="evidence" value="ECO:0007669"/>
    <property type="project" value="UniProtKB-SubCell"/>
</dbReference>
<feature type="transmembrane region" description="Helical" evidence="10">
    <location>
        <begin position="35"/>
        <end position="53"/>
    </location>
</feature>
<dbReference type="GO" id="GO:0046872">
    <property type="term" value="F:metal ion binding"/>
    <property type="evidence" value="ECO:0007669"/>
    <property type="project" value="UniProtKB-KW"/>
</dbReference>
<evidence type="ECO:0000256" key="2">
    <source>
        <dbReference type="ARBA" id="ARBA00022475"/>
    </source>
</evidence>
<evidence type="ECO:0000313" key="11">
    <source>
        <dbReference type="EMBL" id="MRH44685.1"/>
    </source>
</evidence>
<comment type="caution">
    <text evidence="11">The sequence shown here is derived from an EMBL/GenBank/DDBJ whole genome shotgun (WGS) entry which is preliminary data.</text>
</comment>
<dbReference type="Pfam" id="PF02537">
    <property type="entry name" value="CRCB"/>
    <property type="match status" value="1"/>
</dbReference>
<evidence type="ECO:0000256" key="5">
    <source>
        <dbReference type="ARBA" id="ARBA00023136"/>
    </source>
</evidence>
<dbReference type="NCBIfam" id="TIGR00494">
    <property type="entry name" value="crcB"/>
    <property type="match status" value="1"/>
</dbReference>
<keyword evidence="3 10" id="KW-0812">Transmembrane</keyword>
<keyword evidence="5 10" id="KW-0472">Membrane</keyword>
<keyword evidence="6 10" id="KW-0407">Ion channel</keyword>
<feature type="binding site" evidence="10">
    <location>
        <position position="72"/>
    </location>
    <ligand>
        <name>Na(+)</name>
        <dbReference type="ChEBI" id="CHEBI:29101"/>
        <note>structural</note>
    </ligand>
</feature>
<dbReference type="HAMAP" id="MF_00454">
    <property type="entry name" value="FluC"/>
    <property type="match status" value="1"/>
</dbReference>
<evidence type="ECO:0000256" key="6">
    <source>
        <dbReference type="ARBA" id="ARBA00023303"/>
    </source>
</evidence>
<comment type="subcellular location">
    <subcellularLocation>
        <location evidence="1 10">Cell membrane</location>
        <topology evidence="1 10">Multi-pass membrane protein</topology>
    </subcellularLocation>
</comment>
<name>A0A6A8DG81_9BACI</name>
<evidence type="ECO:0000256" key="1">
    <source>
        <dbReference type="ARBA" id="ARBA00004651"/>
    </source>
</evidence>